<dbReference type="RefSeq" id="XP_022665187.1">
    <property type="nucleotide sequence ID" value="XM_022809452.1"/>
</dbReference>
<feature type="chain" id="PRO_5036207279" evidence="2">
    <location>
        <begin position="28"/>
        <end position="156"/>
    </location>
</feature>
<evidence type="ECO:0000313" key="3">
    <source>
        <dbReference type="EnsemblMetazoa" id="XP_022665187"/>
    </source>
</evidence>
<feature type="transmembrane region" description="Helical" evidence="1">
    <location>
        <begin position="131"/>
        <end position="152"/>
    </location>
</feature>
<name>A0A7M7KFU2_VARDE</name>
<reference evidence="3" key="1">
    <citation type="submission" date="2021-01" db="UniProtKB">
        <authorList>
            <consortium name="EnsemblMetazoa"/>
        </authorList>
    </citation>
    <scope>IDENTIFICATION</scope>
</reference>
<dbReference type="RefSeq" id="XP_022665179.1">
    <property type="nucleotide sequence ID" value="XM_022809444.1"/>
</dbReference>
<evidence type="ECO:0000313" key="4">
    <source>
        <dbReference type="Proteomes" id="UP000594260"/>
    </source>
</evidence>
<dbReference type="AlphaFoldDB" id="A0A7M7KFU2"/>
<evidence type="ECO:0000256" key="2">
    <source>
        <dbReference type="SAM" id="SignalP"/>
    </source>
</evidence>
<organism evidence="3 4">
    <name type="scientific">Varroa destructor</name>
    <name type="common">Honeybee mite</name>
    <dbReference type="NCBI Taxonomy" id="109461"/>
    <lineage>
        <taxon>Eukaryota</taxon>
        <taxon>Metazoa</taxon>
        <taxon>Ecdysozoa</taxon>
        <taxon>Arthropoda</taxon>
        <taxon>Chelicerata</taxon>
        <taxon>Arachnida</taxon>
        <taxon>Acari</taxon>
        <taxon>Parasitiformes</taxon>
        <taxon>Mesostigmata</taxon>
        <taxon>Gamasina</taxon>
        <taxon>Dermanyssoidea</taxon>
        <taxon>Varroidae</taxon>
        <taxon>Varroa</taxon>
    </lineage>
</organism>
<evidence type="ECO:0000256" key="1">
    <source>
        <dbReference type="SAM" id="Phobius"/>
    </source>
</evidence>
<dbReference type="GeneID" id="111252065"/>
<keyword evidence="1" id="KW-0472">Membrane</keyword>
<keyword evidence="4" id="KW-1185">Reference proteome</keyword>
<sequence>MRRVHLEAISMFLSWLLLGTTSVHVSAQDFGMGGEIADTVAHEIEVPWVNYDIHTSASISDSVEDTQPTTAKDSIVTMPTANSNTKPPLLAEGRGLISTFQPVTSLLTTSAPIPTQRNAANSTDAKFSGGLMLLPSWSTCALITTSILTVIIRTML</sequence>
<keyword evidence="1" id="KW-1133">Transmembrane helix</keyword>
<dbReference type="KEGG" id="vde:111252065"/>
<keyword evidence="2" id="KW-0732">Signal</keyword>
<proteinExistence type="predicted"/>
<protein>
    <submittedName>
        <fullName evidence="3">Uncharacterized protein</fullName>
    </submittedName>
</protein>
<dbReference type="InParanoid" id="A0A7M7KFU2"/>
<dbReference type="Proteomes" id="UP000594260">
    <property type="component" value="Unplaced"/>
</dbReference>
<dbReference type="EnsemblMetazoa" id="XM_022809444">
    <property type="protein sequence ID" value="XP_022665179"/>
    <property type="gene ID" value="LOC111252065"/>
</dbReference>
<dbReference type="EnsemblMetazoa" id="XM_022809435">
    <property type="protein sequence ID" value="XP_022665170"/>
    <property type="gene ID" value="LOC111252065"/>
</dbReference>
<dbReference type="RefSeq" id="XP_022665170.1">
    <property type="nucleotide sequence ID" value="XM_022809435.1"/>
</dbReference>
<keyword evidence="1" id="KW-0812">Transmembrane</keyword>
<accession>A0A7M7KFU2</accession>
<dbReference type="EnsemblMetazoa" id="XM_022809452">
    <property type="protein sequence ID" value="XP_022665187"/>
    <property type="gene ID" value="LOC111252065"/>
</dbReference>
<feature type="signal peptide" evidence="2">
    <location>
        <begin position="1"/>
        <end position="27"/>
    </location>
</feature>